<keyword evidence="3 4" id="KW-0653">Protein transport</keyword>
<dbReference type="AlphaFoldDB" id="A0A023BD37"/>
<comment type="similarity">
    <text evidence="1 4">Belongs to the SNAP family.</text>
</comment>
<dbReference type="GO" id="GO:0035494">
    <property type="term" value="P:SNARE complex disassembly"/>
    <property type="evidence" value="ECO:0007669"/>
    <property type="project" value="TreeGrafter"/>
</dbReference>
<dbReference type="SUPFAM" id="SSF48452">
    <property type="entry name" value="TPR-like"/>
    <property type="match status" value="1"/>
</dbReference>
<accession>A0A023BD37</accession>
<gene>
    <name evidence="5" type="ORF">GNI_011060</name>
</gene>
<dbReference type="VEuPathDB" id="CryptoDB:GNI_011060"/>
<dbReference type="OMA" id="WSVKEYL"/>
<proteinExistence type="inferred from homology"/>
<dbReference type="GO" id="GO:0006886">
    <property type="term" value="P:intracellular protein transport"/>
    <property type="evidence" value="ECO:0007669"/>
    <property type="project" value="UniProtKB-UniRule"/>
</dbReference>
<dbReference type="InterPro" id="IPR011990">
    <property type="entry name" value="TPR-like_helical_dom_sf"/>
</dbReference>
<evidence type="ECO:0000256" key="4">
    <source>
        <dbReference type="RuleBase" id="RU367013"/>
    </source>
</evidence>
<dbReference type="OrthoDB" id="9984275at2759"/>
<keyword evidence="6" id="KW-1185">Reference proteome</keyword>
<dbReference type="Pfam" id="PF14938">
    <property type="entry name" value="SNAP"/>
    <property type="match status" value="1"/>
</dbReference>
<dbReference type="Proteomes" id="UP000019763">
    <property type="component" value="Unassembled WGS sequence"/>
</dbReference>
<keyword evidence="2 4" id="KW-0813">Transport</keyword>
<dbReference type="PANTHER" id="PTHR13768">
    <property type="entry name" value="SOLUBLE NSF ATTACHMENT PROTEIN SNAP"/>
    <property type="match status" value="1"/>
</dbReference>
<dbReference type="GeneID" id="22910657"/>
<protein>
    <submittedName>
        <fullName evidence="5">Alpha-soluble NSF attachment protein</fullName>
    </submittedName>
</protein>
<keyword evidence="4" id="KW-0931">ER-Golgi transport</keyword>
<sequence length="311" mass="34700">MDLKAVQALEREAEDLCRPSLWKKLMGGVSYDEAADKYLQAANSYKVNKQWVESERCFARSAEIALLGEDRVSAANAYVDAGNMAIKTSAKSAESLYTKACSIYTSAGRFAQAGKLMKQLAEEYNSTDVSAAKSFYKKAAEYYDLDEFSKSNYSQCIMAYANLVATVDRDYGTAIRIYEEEGNKALKNTLLQYNAKECFFKAVILHLCQEDAITASVAMEQYRKLDPRFAESRLAKLSQKICEAVEKDDVKLFSQAVADFDHITPLDQWKISMLAEIKSKLTPQQEDQKETHTAAIQADDFVAVSGGVDLT</sequence>
<dbReference type="Gene3D" id="1.25.40.10">
    <property type="entry name" value="Tetratricopeptide repeat domain"/>
    <property type="match status" value="1"/>
</dbReference>
<evidence type="ECO:0000313" key="6">
    <source>
        <dbReference type="Proteomes" id="UP000019763"/>
    </source>
</evidence>
<name>A0A023BD37_GRENI</name>
<dbReference type="CDD" id="cd15832">
    <property type="entry name" value="SNAP"/>
    <property type="match status" value="1"/>
</dbReference>
<dbReference type="GO" id="GO:0019905">
    <property type="term" value="F:syntaxin binding"/>
    <property type="evidence" value="ECO:0007669"/>
    <property type="project" value="TreeGrafter"/>
</dbReference>
<comment type="subcellular location">
    <subcellularLocation>
        <location evidence="4">Membrane</location>
        <topology evidence="4">Peripheral membrane protein</topology>
    </subcellularLocation>
</comment>
<reference evidence="5" key="1">
    <citation type="submission" date="2013-12" db="EMBL/GenBank/DDBJ databases">
        <authorList>
            <person name="Omoto C.K."/>
            <person name="Sibley D."/>
            <person name="Venepally P."/>
            <person name="Hadjithomas M."/>
            <person name="Karamycheva S."/>
            <person name="Brunk B."/>
            <person name="Roos D."/>
            <person name="Caler E."/>
            <person name="Lorenzi H."/>
        </authorList>
    </citation>
    <scope>NUCLEOTIDE SEQUENCE</scope>
</reference>
<evidence type="ECO:0000256" key="3">
    <source>
        <dbReference type="ARBA" id="ARBA00022927"/>
    </source>
</evidence>
<dbReference type="GO" id="GO:0031201">
    <property type="term" value="C:SNARE complex"/>
    <property type="evidence" value="ECO:0007669"/>
    <property type="project" value="TreeGrafter"/>
</dbReference>
<comment type="caution">
    <text evidence="5">The sequence shown here is derived from an EMBL/GenBank/DDBJ whole genome shotgun (WGS) entry which is preliminary data.</text>
</comment>
<evidence type="ECO:0000256" key="1">
    <source>
        <dbReference type="ARBA" id="ARBA00010050"/>
    </source>
</evidence>
<organism evidence="5 6">
    <name type="scientific">Gregarina niphandrodes</name>
    <name type="common">Septate eugregarine</name>
    <dbReference type="NCBI Taxonomy" id="110365"/>
    <lineage>
        <taxon>Eukaryota</taxon>
        <taxon>Sar</taxon>
        <taxon>Alveolata</taxon>
        <taxon>Apicomplexa</taxon>
        <taxon>Conoidasida</taxon>
        <taxon>Gregarinasina</taxon>
        <taxon>Eugregarinorida</taxon>
        <taxon>Gregarinidae</taxon>
        <taxon>Gregarina</taxon>
    </lineage>
</organism>
<dbReference type="GO" id="GO:0005483">
    <property type="term" value="F:soluble NSF attachment protein activity"/>
    <property type="evidence" value="ECO:0007669"/>
    <property type="project" value="TreeGrafter"/>
</dbReference>
<dbReference type="GO" id="GO:0005774">
    <property type="term" value="C:vacuolar membrane"/>
    <property type="evidence" value="ECO:0007669"/>
    <property type="project" value="TreeGrafter"/>
</dbReference>
<comment type="function">
    <text evidence="4">Required for vesicular transport between the endoplasmic reticulum and the Golgi apparatus.</text>
</comment>
<keyword evidence="4" id="KW-0472">Membrane</keyword>
<dbReference type="PRINTS" id="PR00448">
    <property type="entry name" value="NSFATTACHMNT"/>
</dbReference>
<dbReference type="EMBL" id="AFNH02000083">
    <property type="protein sequence ID" value="EZG86039.1"/>
    <property type="molecule type" value="Genomic_DNA"/>
</dbReference>
<dbReference type="eggNOG" id="KOG1586">
    <property type="taxonomic scope" value="Eukaryota"/>
</dbReference>
<dbReference type="PANTHER" id="PTHR13768:SF8">
    <property type="entry name" value="ALPHA-SOLUBLE NSF ATTACHMENT PROTEIN"/>
    <property type="match status" value="1"/>
</dbReference>
<dbReference type="InterPro" id="IPR000744">
    <property type="entry name" value="NSF_attach"/>
</dbReference>
<evidence type="ECO:0000256" key="2">
    <source>
        <dbReference type="ARBA" id="ARBA00022448"/>
    </source>
</evidence>
<dbReference type="RefSeq" id="XP_011128794.1">
    <property type="nucleotide sequence ID" value="XM_011130492.1"/>
</dbReference>
<evidence type="ECO:0000313" key="5">
    <source>
        <dbReference type="EMBL" id="EZG86039.1"/>
    </source>
</evidence>